<dbReference type="EMBL" id="JAHLQT010038254">
    <property type="protein sequence ID" value="KAG7157027.1"/>
    <property type="molecule type" value="Genomic_DNA"/>
</dbReference>
<dbReference type="PANTHER" id="PTHR22722">
    <property type="entry name" value="LOW-DENSITY LIPOPROTEIN RECEPTOR-RELATED PROTEIN 2-RELATED"/>
    <property type="match status" value="1"/>
</dbReference>
<name>A0A8J5MMX2_HOMAM</name>
<comment type="similarity">
    <text evidence="2">Belongs to the LDLR family.</text>
</comment>
<keyword evidence="8" id="KW-0325">Glycoprotein</keyword>
<evidence type="ECO:0000313" key="11">
    <source>
        <dbReference type="EMBL" id="KAG7157027.1"/>
    </source>
</evidence>
<dbReference type="FunFam" id="4.10.400.10:FF:000024">
    <property type="entry name" value="Low-density lipoprotein RecePtor related"/>
    <property type="match status" value="1"/>
</dbReference>
<accession>A0A8J5MMX2</accession>
<evidence type="ECO:0000313" key="12">
    <source>
        <dbReference type="Proteomes" id="UP000747542"/>
    </source>
</evidence>
<keyword evidence="3" id="KW-0812">Transmembrane</keyword>
<keyword evidence="6" id="KW-0472">Membrane</keyword>
<organism evidence="11 12">
    <name type="scientific">Homarus americanus</name>
    <name type="common">American lobster</name>
    <dbReference type="NCBI Taxonomy" id="6706"/>
    <lineage>
        <taxon>Eukaryota</taxon>
        <taxon>Metazoa</taxon>
        <taxon>Ecdysozoa</taxon>
        <taxon>Arthropoda</taxon>
        <taxon>Crustacea</taxon>
        <taxon>Multicrustacea</taxon>
        <taxon>Malacostraca</taxon>
        <taxon>Eumalacostraca</taxon>
        <taxon>Eucarida</taxon>
        <taxon>Decapoda</taxon>
        <taxon>Pleocyemata</taxon>
        <taxon>Astacidea</taxon>
        <taxon>Nephropoidea</taxon>
        <taxon>Nephropidae</taxon>
        <taxon>Homarus</taxon>
    </lineage>
</organism>
<dbReference type="CDD" id="cd00112">
    <property type="entry name" value="LDLa"/>
    <property type="match status" value="2"/>
</dbReference>
<evidence type="ECO:0000256" key="2">
    <source>
        <dbReference type="ARBA" id="ARBA00009939"/>
    </source>
</evidence>
<feature type="disulfide bond" evidence="9">
    <location>
        <begin position="76"/>
        <end position="94"/>
    </location>
</feature>
<dbReference type="InterPro" id="IPR051221">
    <property type="entry name" value="LDLR-related"/>
</dbReference>
<evidence type="ECO:0000256" key="3">
    <source>
        <dbReference type="ARBA" id="ARBA00022692"/>
    </source>
</evidence>
<keyword evidence="7 9" id="KW-1015">Disulfide bond</keyword>
<feature type="disulfide bond" evidence="9">
    <location>
        <begin position="69"/>
        <end position="81"/>
    </location>
</feature>
<evidence type="ECO:0000256" key="4">
    <source>
        <dbReference type="ARBA" id="ARBA00022737"/>
    </source>
</evidence>
<keyword evidence="5" id="KW-1133">Transmembrane helix</keyword>
<feature type="chain" id="PRO_5035249673" evidence="10">
    <location>
        <begin position="19"/>
        <end position="125"/>
    </location>
</feature>
<dbReference type="InterPro" id="IPR002172">
    <property type="entry name" value="LDrepeatLR_classA_rpt"/>
</dbReference>
<evidence type="ECO:0000256" key="7">
    <source>
        <dbReference type="ARBA" id="ARBA00023157"/>
    </source>
</evidence>
<dbReference type="Pfam" id="PF00057">
    <property type="entry name" value="Ldl_recept_a"/>
    <property type="match status" value="2"/>
</dbReference>
<keyword evidence="4" id="KW-0677">Repeat</keyword>
<dbReference type="InterPro" id="IPR036055">
    <property type="entry name" value="LDL_receptor-like_sf"/>
</dbReference>
<dbReference type="PANTHER" id="PTHR22722:SF14">
    <property type="entry name" value="MEGALIN, ISOFORM A"/>
    <property type="match status" value="1"/>
</dbReference>
<protein>
    <submittedName>
        <fullName evidence="11">Low-density lipoprotein receptor class A domain-containing protein 3-like</fullName>
    </submittedName>
</protein>
<feature type="disulfide bond" evidence="9">
    <location>
        <begin position="28"/>
        <end position="40"/>
    </location>
</feature>
<gene>
    <name evidence="11" type="primary">Ldlrad3-L</name>
    <name evidence="11" type="ORF">Hamer_G020312</name>
</gene>
<reference evidence="11" key="1">
    <citation type="journal article" date="2021" name="Sci. Adv.">
        <title>The American lobster genome reveals insights on longevity, neural, and immune adaptations.</title>
        <authorList>
            <person name="Polinski J.M."/>
            <person name="Zimin A.V."/>
            <person name="Clark K.F."/>
            <person name="Kohn A.B."/>
            <person name="Sadowski N."/>
            <person name="Timp W."/>
            <person name="Ptitsyn A."/>
            <person name="Khanna P."/>
            <person name="Romanova D.Y."/>
            <person name="Williams P."/>
            <person name="Greenwood S.J."/>
            <person name="Moroz L.L."/>
            <person name="Walt D.R."/>
            <person name="Bodnar A.G."/>
        </authorList>
    </citation>
    <scope>NUCLEOTIDE SEQUENCE</scope>
    <source>
        <strain evidence="11">GMGI-L3</strain>
    </source>
</reference>
<dbReference type="PROSITE" id="PS50068">
    <property type="entry name" value="LDLRA_2"/>
    <property type="match status" value="2"/>
</dbReference>
<feature type="disulfide bond" evidence="9">
    <location>
        <begin position="35"/>
        <end position="53"/>
    </location>
</feature>
<dbReference type="SUPFAM" id="SSF57424">
    <property type="entry name" value="LDL receptor-like module"/>
    <property type="match status" value="2"/>
</dbReference>
<feature type="signal peptide" evidence="10">
    <location>
        <begin position="1"/>
        <end position="18"/>
    </location>
</feature>
<dbReference type="GO" id="GO:0043235">
    <property type="term" value="C:receptor complex"/>
    <property type="evidence" value="ECO:0007669"/>
    <property type="project" value="TreeGrafter"/>
</dbReference>
<dbReference type="GO" id="GO:0042562">
    <property type="term" value="F:hormone binding"/>
    <property type="evidence" value="ECO:0007669"/>
    <property type="project" value="TreeGrafter"/>
</dbReference>
<feature type="disulfide bond" evidence="9">
    <location>
        <begin position="47"/>
        <end position="62"/>
    </location>
</feature>
<dbReference type="GO" id="GO:0006898">
    <property type="term" value="P:receptor-mediated endocytosis"/>
    <property type="evidence" value="ECO:0007669"/>
    <property type="project" value="TreeGrafter"/>
</dbReference>
<proteinExistence type="inferred from homology"/>
<keyword evidence="11" id="KW-0449">Lipoprotein</keyword>
<feature type="disulfide bond" evidence="9">
    <location>
        <begin position="88"/>
        <end position="103"/>
    </location>
</feature>
<evidence type="ECO:0000256" key="10">
    <source>
        <dbReference type="SAM" id="SignalP"/>
    </source>
</evidence>
<evidence type="ECO:0000256" key="5">
    <source>
        <dbReference type="ARBA" id="ARBA00022989"/>
    </source>
</evidence>
<dbReference type="SMART" id="SM00192">
    <property type="entry name" value="LDLa"/>
    <property type="match status" value="2"/>
</dbReference>
<sequence>MTLHLLLLLSLTTTLVYSGRVYEDNDECFQGYFQCANGVCVPNYVVCDGVLNCVTGSDEVNCTLSKGDCFDGYFQCADGVCVPNSVVCDGVFNCVTGNDEANCSCKYLLCTLFICILFIMHDQPL</sequence>
<dbReference type="PRINTS" id="PR00261">
    <property type="entry name" value="LDLRECEPTOR"/>
</dbReference>
<keyword evidence="12" id="KW-1185">Reference proteome</keyword>
<dbReference type="Proteomes" id="UP000747542">
    <property type="component" value="Unassembled WGS sequence"/>
</dbReference>
<comment type="caution">
    <text evidence="11">The sequence shown here is derived from an EMBL/GenBank/DDBJ whole genome shotgun (WGS) entry which is preliminary data.</text>
</comment>
<dbReference type="Gene3D" id="4.10.400.10">
    <property type="entry name" value="Low-density Lipoprotein Receptor"/>
    <property type="match status" value="2"/>
</dbReference>
<evidence type="ECO:0000256" key="8">
    <source>
        <dbReference type="ARBA" id="ARBA00023180"/>
    </source>
</evidence>
<evidence type="ECO:0000256" key="9">
    <source>
        <dbReference type="PROSITE-ProRule" id="PRU00124"/>
    </source>
</evidence>
<evidence type="ECO:0000256" key="6">
    <source>
        <dbReference type="ARBA" id="ARBA00023136"/>
    </source>
</evidence>
<keyword evidence="11" id="KW-0675">Receptor</keyword>
<evidence type="ECO:0000256" key="1">
    <source>
        <dbReference type="ARBA" id="ARBA00004167"/>
    </source>
</evidence>
<keyword evidence="10" id="KW-0732">Signal</keyword>
<dbReference type="GO" id="GO:0016324">
    <property type="term" value="C:apical plasma membrane"/>
    <property type="evidence" value="ECO:0007669"/>
    <property type="project" value="TreeGrafter"/>
</dbReference>
<comment type="subcellular location">
    <subcellularLocation>
        <location evidence="1">Membrane</location>
        <topology evidence="1">Single-pass membrane protein</topology>
    </subcellularLocation>
</comment>
<dbReference type="AlphaFoldDB" id="A0A8J5MMX2"/>